<accession>A0A1Z1MHR0</accession>
<dbReference type="AlphaFoldDB" id="A0A1Z1MHR0"/>
<keyword evidence="1" id="KW-0150">Chloroplast</keyword>
<gene>
    <name evidence="1" type="primary">petP</name>
</gene>
<dbReference type="GeneID" id="33358626"/>
<evidence type="ECO:0000313" key="1">
    <source>
        <dbReference type="EMBL" id="ARW65620.1"/>
    </source>
</evidence>
<organism evidence="1">
    <name type="scientific">Polysiphonia scopulorum</name>
    <dbReference type="NCBI Taxonomy" id="257860"/>
    <lineage>
        <taxon>Eukaryota</taxon>
        <taxon>Rhodophyta</taxon>
        <taxon>Florideophyceae</taxon>
        <taxon>Rhodymeniophycidae</taxon>
        <taxon>Ceramiales</taxon>
        <taxon>Rhodomelaceae</taxon>
        <taxon>Polysiphonioideae</taxon>
        <taxon>Polysiphonia</taxon>
    </lineage>
</organism>
<keyword evidence="1" id="KW-0934">Plastid</keyword>
<proteinExistence type="predicted"/>
<reference evidence="1" key="1">
    <citation type="journal article" date="2017" name="J. Phycol.">
        <title>Analysis of chloroplast genomes and a supermatrix inform reclassification of the Rhodomelaceae (Rhodophyta).</title>
        <authorList>
            <person name="Diaz-Tapia P."/>
            <person name="Maggs C.A."/>
            <person name="West J.A."/>
            <person name="Verbruggen H."/>
        </authorList>
    </citation>
    <scope>NUCLEOTIDE SEQUENCE</scope>
    <source>
        <strain evidence="1">PD899</strain>
    </source>
</reference>
<dbReference type="EMBL" id="MF101438">
    <property type="protein sequence ID" value="ARW65620.1"/>
    <property type="molecule type" value="Genomic_DNA"/>
</dbReference>
<name>A0A1Z1MHR0_9FLOR</name>
<dbReference type="RefSeq" id="YP_009396434.1">
    <property type="nucleotide sequence ID" value="NC_035282.1"/>
</dbReference>
<sequence length="52" mass="6224">MKVKLIQTNKTKETDKHLSNKFNSLSYKKILNKHILPSIKILNKYKIWILIN</sequence>
<protein>
    <submittedName>
        <fullName evidence="1">Cytochrome b6-f complex subunit PetP</fullName>
    </submittedName>
</protein>
<geneLocation type="chloroplast" evidence="1"/>